<evidence type="ECO:0000313" key="4">
    <source>
        <dbReference type="Proteomes" id="UP001236723"/>
    </source>
</evidence>
<reference evidence="3 4" key="1">
    <citation type="submission" date="2023-07" db="EMBL/GenBank/DDBJ databases">
        <title>Genomic Encyclopedia of Type Strains, Phase IV (KMG-IV): sequencing the most valuable type-strain genomes for metagenomic binning, comparative biology and taxonomic classification.</title>
        <authorList>
            <person name="Goeker M."/>
        </authorList>
    </citation>
    <scope>NUCLEOTIDE SEQUENCE [LARGE SCALE GENOMIC DNA]</scope>
    <source>
        <strain evidence="3 4">DSM 15448</strain>
    </source>
</reference>
<evidence type="ECO:0000256" key="1">
    <source>
        <dbReference type="SAM" id="MobiDB-lite"/>
    </source>
</evidence>
<comment type="caution">
    <text evidence="3">The sequence shown here is derived from an EMBL/GenBank/DDBJ whole genome shotgun (WGS) entry which is preliminary data.</text>
</comment>
<protein>
    <recommendedName>
        <fullName evidence="5">DNA-directed RNA polymerase subunit beta</fullName>
    </recommendedName>
</protein>
<gene>
    <name evidence="3" type="ORF">J2R98_002545</name>
</gene>
<keyword evidence="2" id="KW-0472">Membrane</keyword>
<name>A0ABU0DW50_9BACI</name>
<dbReference type="Proteomes" id="UP001236723">
    <property type="component" value="Unassembled WGS sequence"/>
</dbReference>
<feature type="region of interest" description="Disordered" evidence="1">
    <location>
        <begin position="1"/>
        <end position="50"/>
    </location>
</feature>
<organism evidence="3 4">
    <name type="scientific">Alkalibacillus filiformis</name>
    <dbReference type="NCBI Taxonomy" id="200990"/>
    <lineage>
        <taxon>Bacteria</taxon>
        <taxon>Bacillati</taxon>
        <taxon>Bacillota</taxon>
        <taxon>Bacilli</taxon>
        <taxon>Bacillales</taxon>
        <taxon>Bacillaceae</taxon>
        <taxon>Alkalibacillus</taxon>
    </lineage>
</organism>
<keyword evidence="2" id="KW-0812">Transmembrane</keyword>
<dbReference type="InterPro" id="IPR024596">
    <property type="entry name" value="RNApol_su_b/EpuA"/>
</dbReference>
<accession>A0ABU0DW50</accession>
<proteinExistence type="predicted"/>
<evidence type="ECO:0000313" key="3">
    <source>
        <dbReference type="EMBL" id="MDQ0352694.1"/>
    </source>
</evidence>
<keyword evidence="4" id="KW-1185">Reference proteome</keyword>
<evidence type="ECO:0008006" key="5">
    <source>
        <dbReference type="Google" id="ProtNLM"/>
    </source>
</evidence>
<dbReference type="RefSeq" id="WP_307069481.1">
    <property type="nucleotide sequence ID" value="NZ_JAUSUP010000012.1"/>
</dbReference>
<dbReference type="EMBL" id="JAUSUP010000012">
    <property type="protein sequence ID" value="MDQ0352694.1"/>
    <property type="molecule type" value="Genomic_DNA"/>
</dbReference>
<sequence length="109" mass="12526">MASEDKQNQKSRKLKGAKKFKPKEKEDTPKDQSKRKAAKEERKKEKKQKKGRIRYIPVWLRFVLAIVLSIAALAIGMMVGYGVIGEGDEPSSVLDRSLWENLYDYIKGK</sequence>
<keyword evidence="2" id="KW-1133">Transmembrane helix</keyword>
<evidence type="ECO:0000256" key="2">
    <source>
        <dbReference type="SAM" id="Phobius"/>
    </source>
</evidence>
<feature type="compositionally biased region" description="Basic residues" evidence="1">
    <location>
        <begin position="9"/>
        <end position="22"/>
    </location>
</feature>
<feature type="transmembrane region" description="Helical" evidence="2">
    <location>
        <begin position="58"/>
        <end position="84"/>
    </location>
</feature>
<dbReference type="Pfam" id="PF11772">
    <property type="entry name" value="EpuA"/>
    <property type="match status" value="1"/>
</dbReference>
<feature type="compositionally biased region" description="Basic and acidic residues" evidence="1">
    <location>
        <begin position="23"/>
        <end position="43"/>
    </location>
</feature>